<organism evidence="2 3">
    <name type="scientific">Candidatus Uhrbacteria bacterium RIFCSPHIGHO2_02_FULL_60_10</name>
    <dbReference type="NCBI Taxonomy" id="1802392"/>
    <lineage>
        <taxon>Bacteria</taxon>
        <taxon>Candidatus Uhriibacteriota</taxon>
    </lineage>
</organism>
<dbReference type="GO" id="GO:0016780">
    <property type="term" value="F:phosphotransferase activity, for other substituted phosphate groups"/>
    <property type="evidence" value="ECO:0007669"/>
    <property type="project" value="InterPro"/>
</dbReference>
<sequence length="218" mass="23409">MPPTTDESAPITPQNLSFFGKIVYLKTWSKSVEKFVLWLPPWVTANRVTVFRAALVVPIWLALGARSWLWAIGLFAIATALDAVDGFISHVRRTHTALGAFLDPLADKVIICGTLFALPNRPLWLSVAAYLTLAGAAAITGMRILKIARGAKAGRPVSVRSMAATEAGKYKMHVETASVVCLLMGAAVGLAWLTVAGTVLLWAAFPLACLSFFSQLAE</sequence>
<comment type="caution">
    <text evidence="2">The sequence shown here is derived from an EMBL/GenBank/DDBJ whole genome shotgun (WGS) entry which is preliminary data.</text>
</comment>
<evidence type="ECO:0000313" key="2">
    <source>
        <dbReference type="EMBL" id="OGL74501.1"/>
    </source>
</evidence>
<dbReference type="GO" id="GO:0016020">
    <property type="term" value="C:membrane"/>
    <property type="evidence" value="ECO:0007669"/>
    <property type="project" value="InterPro"/>
</dbReference>
<dbReference type="InterPro" id="IPR043130">
    <property type="entry name" value="CDP-OH_PTrfase_TM_dom"/>
</dbReference>
<gene>
    <name evidence="2" type="ORF">A3C96_03575</name>
</gene>
<feature type="transmembrane region" description="Helical" evidence="1">
    <location>
        <begin position="179"/>
        <end position="205"/>
    </location>
</feature>
<keyword evidence="1" id="KW-1133">Transmembrane helix</keyword>
<evidence type="ECO:0000256" key="1">
    <source>
        <dbReference type="SAM" id="Phobius"/>
    </source>
</evidence>
<name>A0A1F7U8D2_9BACT</name>
<dbReference type="GO" id="GO:0008654">
    <property type="term" value="P:phospholipid biosynthetic process"/>
    <property type="evidence" value="ECO:0007669"/>
    <property type="project" value="InterPro"/>
</dbReference>
<dbReference type="Proteomes" id="UP000177088">
    <property type="component" value="Unassembled WGS sequence"/>
</dbReference>
<protein>
    <recommendedName>
        <fullName evidence="4">CDP-diacylglycerol--glycerol-3-phosphate 3-phosphatidyltransferase</fullName>
    </recommendedName>
</protein>
<feature type="transmembrane region" description="Helical" evidence="1">
    <location>
        <begin position="124"/>
        <end position="145"/>
    </location>
</feature>
<keyword evidence="1" id="KW-0812">Transmembrane</keyword>
<reference evidence="2 3" key="1">
    <citation type="journal article" date="2016" name="Nat. Commun.">
        <title>Thousands of microbial genomes shed light on interconnected biogeochemical processes in an aquifer system.</title>
        <authorList>
            <person name="Anantharaman K."/>
            <person name="Brown C.T."/>
            <person name="Hug L.A."/>
            <person name="Sharon I."/>
            <person name="Castelle C.J."/>
            <person name="Probst A.J."/>
            <person name="Thomas B.C."/>
            <person name="Singh A."/>
            <person name="Wilkins M.J."/>
            <person name="Karaoz U."/>
            <person name="Brodie E.L."/>
            <person name="Williams K.H."/>
            <person name="Hubbard S.S."/>
            <person name="Banfield J.F."/>
        </authorList>
    </citation>
    <scope>NUCLEOTIDE SEQUENCE [LARGE SCALE GENOMIC DNA]</scope>
</reference>
<dbReference type="Pfam" id="PF01066">
    <property type="entry name" value="CDP-OH_P_transf"/>
    <property type="match status" value="1"/>
</dbReference>
<evidence type="ECO:0008006" key="4">
    <source>
        <dbReference type="Google" id="ProtNLM"/>
    </source>
</evidence>
<dbReference type="EMBL" id="MGEA01000021">
    <property type="protein sequence ID" value="OGL74501.1"/>
    <property type="molecule type" value="Genomic_DNA"/>
</dbReference>
<evidence type="ECO:0000313" key="3">
    <source>
        <dbReference type="Proteomes" id="UP000177088"/>
    </source>
</evidence>
<accession>A0A1F7U8D2</accession>
<dbReference type="InterPro" id="IPR000462">
    <property type="entry name" value="CDP-OH_P_trans"/>
</dbReference>
<keyword evidence="1" id="KW-0472">Membrane</keyword>
<feature type="transmembrane region" description="Helical" evidence="1">
    <location>
        <begin position="67"/>
        <end position="88"/>
    </location>
</feature>
<dbReference type="AlphaFoldDB" id="A0A1F7U8D2"/>
<dbReference type="Gene3D" id="1.20.120.1760">
    <property type="match status" value="1"/>
</dbReference>
<proteinExistence type="predicted"/>